<evidence type="ECO:0000259" key="4">
    <source>
        <dbReference type="PROSITE" id="PS50850"/>
    </source>
</evidence>
<proteinExistence type="predicted"/>
<dbReference type="Proteomes" id="UP000696573">
    <property type="component" value="Unassembled WGS sequence"/>
</dbReference>
<dbReference type="AlphaFoldDB" id="A0A9N9VBQ4"/>
<protein>
    <recommendedName>
        <fullName evidence="4">Major facilitator superfamily (MFS) profile domain-containing protein</fullName>
    </recommendedName>
</protein>
<feature type="compositionally biased region" description="Basic and acidic residues" evidence="2">
    <location>
        <begin position="229"/>
        <end position="240"/>
    </location>
</feature>
<feature type="transmembrane region" description="Helical" evidence="3">
    <location>
        <begin position="71"/>
        <end position="91"/>
    </location>
</feature>
<evidence type="ECO:0000256" key="1">
    <source>
        <dbReference type="ARBA" id="ARBA00004141"/>
    </source>
</evidence>
<feature type="transmembrane region" description="Helical" evidence="3">
    <location>
        <begin position="443"/>
        <end position="464"/>
    </location>
</feature>
<feature type="region of interest" description="Disordered" evidence="2">
    <location>
        <begin position="474"/>
        <end position="507"/>
    </location>
</feature>
<feature type="transmembrane region" description="Helical" evidence="3">
    <location>
        <begin position="98"/>
        <end position="117"/>
    </location>
</feature>
<feature type="domain" description="Major facilitator superfamily (MFS) profile" evidence="4">
    <location>
        <begin position="33"/>
        <end position="468"/>
    </location>
</feature>
<name>A0A9N9VBQ4_9HYPO</name>
<gene>
    <name evidence="5" type="ORF">CRHIZ90672A_00004441</name>
</gene>
<accession>A0A9N9VBQ4</accession>
<comment type="caution">
    <text evidence="5">The sequence shown here is derived from an EMBL/GenBank/DDBJ whole genome shotgun (WGS) entry which is preliminary data.</text>
</comment>
<dbReference type="InterPro" id="IPR011701">
    <property type="entry name" value="MFS"/>
</dbReference>
<feature type="transmembrane region" description="Helical" evidence="3">
    <location>
        <begin position="34"/>
        <end position="59"/>
    </location>
</feature>
<feature type="transmembrane region" description="Helical" evidence="3">
    <location>
        <begin position="292"/>
        <end position="314"/>
    </location>
</feature>
<feature type="region of interest" description="Disordered" evidence="2">
    <location>
        <begin position="229"/>
        <end position="268"/>
    </location>
</feature>
<dbReference type="GO" id="GO:0022857">
    <property type="term" value="F:transmembrane transporter activity"/>
    <property type="evidence" value="ECO:0007669"/>
    <property type="project" value="InterPro"/>
</dbReference>
<feature type="transmembrane region" description="Helical" evidence="3">
    <location>
        <begin position="163"/>
        <end position="184"/>
    </location>
</feature>
<dbReference type="GO" id="GO:0000329">
    <property type="term" value="C:fungal-type vacuole membrane"/>
    <property type="evidence" value="ECO:0007669"/>
    <property type="project" value="TreeGrafter"/>
</dbReference>
<keyword evidence="3" id="KW-1133">Transmembrane helix</keyword>
<dbReference type="PANTHER" id="PTHR23520:SF5">
    <property type="entry name" value="TRANSPORTER, PUTATIVE (AFU_ORTHOLOGUE AFUA_3G04000)-RELATED"/>
    <property type="match status" value="1"/>
</dbReference>
<sequence length="507" mass="54777">MALQGGRFSPSIKTIKWLYHESGIASLWGAGKDAWLVIIARTCRMFAFGAVSLIIALFFSELKFSDFQIGVFMTLTLIGDVVLGLLVTLLADGLGRRRVLFAGGFFMALSGAIFSYFENFWLLLFAAVLGVVSITGGDFGPFRAIEESILSHLTTPSTRADVLSWYVTSSGLGSAAGLGVVGHYIENVQKAHGWGLLKTYHSTFWIYILMGVLNMLFAFSMSDKSEISHVSEEQAPHESEQGLLDGSEDDEDYNTATPADQQPSNKSSALASQASVQISQISSTTLSIMYKLWFLLAVDSVADGMVSYSLTNYYLDGKFHLSKSTLGSIMSAAYILGTVSTVFAGPCARHIGLLNTMVFTHIPSSAAVLFFPLPSGLVLTIILLFIRTGLNSMDQAPRAAFIAAAVKPHERTAIMGITSTVRTLASTIGPSVTGGLAESNHFWVAYVVGGSLRLLYDLGLWAMFVNMKLHAHEEPEEGEATVSTELADEETEGYQEQPTQRAGSARA</sequence>
<feature type="compositionally biased region" description="Polar residues" evidence="2">
    <location>
        <begin position="254"/>
        <end position="266"/>
    </location>
</feature>
<evidence type="ECO:0000313" key="5">
    <source>
        <dbReference type="EMBL" id="CAH0020630.1"/>
    </source>
</evidence>
<dbReference type="PANTHER" id="PTHR23520">
    <property type="entry name" value="TRANSPORTER, PUTATIVE (AFU_ORTHOLOGUE AFUA_3G04000)-RELATED"/>
    <property type="match status" value="1"/>
</dbReference>
<dbReference type="Pfam" id="PF07690">
    <property type="entry name" value="MFS_1"/>
    <property type="match status" value="2"/>
</dbReference>
<feature type="transmembrane region" description="Helical" evidence="3">
    <location>
        <begin position="204"/>
        <end position="221"/>
    </location>
</feature>
<feature type="transmembrane region" description="Helical" evidence="3">
    <location>
        <begin position="326"/>
        <end position="345"/>
    </location>
</feature>
<dbReference type="Gene3D" id="1.20.1250.20">
    <property type="entry name" value="MFS general substrate transporter like domains"/>
    <property type="match status" value="1"/>
</dbReference>
<comment type="subcellular location">
    <subcellularLocation>
        <location evidence="1">Membrane</location>
        <topology evidence="1">Multi-pass membrane protein</topology>
    </subcellularLocation>
</comment>
<evidence type="ECO:0000256" key="3">
    <source>
        <dbReference type="SAM" id="Phobius"/>
    </source>
</evidence>
<dbReference type="PROSITE" id="PS50850">
    <property type="entry name" value="MFS"/>
    <property type="match status" value="1"/>
</dbReference>
<feature type="compositionally biased region" description="Polar residues" evidence="2">
    <location>
        <begin position="494"/>
        <end position="507"/>
    </location>
</feature>
<organism evidence="5 6">
    <name type="scientific">Clonostachys rhizophaga</name>
    <dbReference type="NCBI Taxonomy" id="160324"/>
    <lineage>
        <taxon>Eukaryota</taxon>
        <taxon>Fungi</taxon>
        <taxon>Dikarya</taxon>
        <taxon>Ascomycota</taxon>
        <taxon>Pezizomycotina</taxon>
        <taxon>Sordariomycetes</taxon>
        <taxon>Hypocreomycetidae</taxon>
        <taxon>Hypocreales</taxon>
        <taxon>Bionectriaceae</taxon>
        <taxon>Clonostachys</taxon>
    </lineage>
</organism>
<dbReference type="InterPro" id="IPR036259">
    <property type="entry name" value="MFS_trans_sf"/>
</dbReference>
<evidence type="ECO:0000256" key="2">
    <source>
        <dbReference type="SAM" id="MobiDB-lite"/>
    </source>
</evidence>
<dbReference type="SUPFAM" id="SSF103473">
    <property type="entry name" value="MFS general substrate transporter"/>
    <property type="match status" value="1"/>
</dbReference>
<keyword evidence="6" id="KW-1185">Reference proteome</keyword>
<keyword evidence="3" id="KW-0472">Membrane</keyword>
<dbReference type="InterPro" id="IPR020846">
    <property type="entry name" value="MFS_dom"/>
</dbReference>
<keyword evidence="3" id="KW-0812">Transmembrane</keyword>
<evidence type="ECO:0000313" key="6">
    <source>
        <dbReference type="Proteomes" id="UP000696573"/>
    </source>
</evidence>
<feature type="transmembrane region" description="Helical" evidence="3">
    <location>
        <begin position="123"/>
        <end position="142"/>
    </location>
</feature>
<feature type="transmembrane region" description="Helical" evidence="3">
    <location>
        <begin position="366"/>
        <end position="386"/>
    </location>
</feature>
<dbReference type="OrthoDB" id="10027823at2759"/>
<reference evidence="5" key="1">
    <citation type="submission" date="2021-10" db="EMBL/GenBank/DDBJ databases">
        <authorList>
            <person name="Piombo E."/>
        </authorList>
    </citation>
    <scope>NUCLEOTIDE SEQUENCE</scope>
</reference>
<dbReference type="EMBL" id="CABFNQ020000645">
    <property type="protein sequence ID" value="CAH0020630.1"/>
    <property type="molecule type" value="Genomic_DNA"/>
</dbReference>